<dbReference type="Pfam" id="PF02738">
    <property type="entry name" value="MoCoBD_1"/>
    <property type="match status" value="1"/>
</dbReference>
<protein>
    <submittedName>
        <fullName evidence="4">Aldehyde dehydrogenase large subunit</fullName>
    </submittedName>
</protein>
<keyword evidence="5" id="KW-1185">Reference proteome</keyword>
<sequence length="295" mass="32878">MGRRVRRLEDYRLLTGRGRYVDDVRLEGVLYAAFARSEYPHAEVRKVDLSDALKAPGVVAAFSYQDLEGSLKPWTFDVPSSPMYPLARDRVRYYGEPVAVVVARDPYQAADAVELVSVDYEPLEPVVDPLKAMEPGAPRVHDEAEGNIAYSRRLSCGDVEKAFREAAVVVEDSLWVARKYAASLEPRGVAASFDGKTLTVWVSTQTPHDHRDELLEKIVPPPADVRVIQPDVGGAFGAKIEVYPEEIVVPYLAMRLGRPVKWYPSRREDMVATTHGRDIRAELSLAASRDGMILV</sequence>
<dbReference type="PANTHER" id="PTHR11908:SF132">
    <property type="entry name" value="ALDEHYDE OXIDASE 1-RELATED"/>
    <property type="match status" value="1"/>
</dbReference>
<dbReference type="AlphaFoldDB" id="U3TF71"/>
<dbReference type="SUPFAM" id="SSF54665">
    <property type="entry name" value="CO dehydrogenase molybdoprotein N-domain-like"/>
    <property type="match status" value="1"/>
</dbReference>
<evidence type="ECO:0000313" key="5">
    <source>
        <dbReference type="Proteomes" id="UP000016887"/>
    </source>
</evidence>
<keyword evidence="2" id="KW-0560">Oxidoreductase</keyword>
<evidence type="ECO:0000256" key="2">
    <source>
        <dbReference type="ARBA" id="ARBA00023002"/>
    </source>
</evidence>
<dbReference type="Gene3D" id="3.90.1170.50">
    <property type="entry name" value="Aldehyde oxidase/xanthine dehydrogenase, a/b hammerhead"/>
    <property type="match status" value="1"/>
</dbReference>
<dbReference type="PATRIC" id="fig|1198449.6.peg.525"/>
<dbReference type="InterPro" id="IPR008274">
    <property type="entry name" value="AldOxase/xan_DH_MoCoBD1"/>
</dbReference>
<dbReference type="InterPro" id="IPR036856">
    <property type="entry name" value="Ald_Oxase/Xan_DH_a/b_sf"/>
</dbReference>
<evidence type="ECO:0000256" key="1">
    <source>
        <dbReference type="ARBA" id="ARBA00022505"/>
    </source>
</evidence>
<dbReference type="InterPro" id="IPR037165">
    <property type="entry name" value="AldOxase/xan_DH_Mopterin-bd_sf"/>
</dbReference>
<proteinExistence type="predicted"/>
<dbReference type="InterPro" id="IPR016208">
    <property type="entry name" value="Ald_Oxase/xanthine_DH-like"/>
</dbReference>
<name>U3TF71_9CREN</name>
<dbReference type="Proteomes" id="UP000016887">
    <property type="component" value="Chromosome"/>
</dbReference>
<dbReference type="EMBL" id="AP012489">
    <property type="protein sequence ID" value="BAN89989.1"/>
    <property type="molecule type" value="Genomic_DNA"/>
</dbReference>
<dbReference type="eggNOG" id="arCOG01167">
    <property type="taxonomic scope" value="Archaea"/>
</dbReference>
<dbReference type="SMART" id="SM01008">
    <property type="entry name" value="Ald_Xan_dh_C"/>
    <property type="match status" value="1"/>
</dbReference>
<gene>
    <name evidence="4" type="ORF">ACAM_0520</name>
</gene>
<evidence type="ECO:0000259" key="3">
    <source>
        <dbReference type="SMART" id="SM01008"/>
    </source>
</evidence>
<dbReference type="GO" id="GO:0016491">
    <property type="term" value="F:oxidoreductase activity"/>
    <property type="evidence" value="ECO:0007669"/>
    <property type="project" value="UniProtKB-KW"/>
</dbReference>
<dbReference type="SUPFAM" id="SSF56003">
    <property type="entry name" value="Molybdenum cofactor-binding domain"/>
    <property type="match status" value="1"/>
</dbReference>
<dbReference type="Pfam" id="PF01315">
    <property type="entry name" value="Ald_Xan_dh_C"/>
    <property type="match status" value="1"/>
</dbReference>
<dbReference type="PANTHER" id="PTHR11908">
    <property type="entry name" value="XANTHINE DEHYDROGENASE"/>
    <property type="match status" value="1"/>
</dbReference>
<evidence type="ECO:0000313" key="4">
    <source>
        <dbReference type="EMBL" id="BAN89989.1"/>
    </source>
</evidence>
<dbReference type="GO" id="GO:0005506">
    <property type="term" value="F:iron ion binding"/>
    <property type="evidence" value="ECO:0007669"/>
    <property type="project" value="InterPro"/>
</dbReference>
<dbReference type="Gene3D" id="3.30.365.10">
    <property type="entry name" value="Aldehyde oxidase/xanthine dehydrogenase, molybdopterin binding domain"/>
    <property type="match status" value="2"/>
</dbReference>
<dbReference type="STRING" id="1198449.ACAM_0520"/>
<dbReference type="KEGG" id="acj:ACAM_0520"/>
<organism evidence="4 5">
    <name type="scientific">Aeropyrum camini SY1 = JCM 12091</name>
    <dbReference type="NCBI Taxonomy" id="1198449"/>
    <lineage>
        <taxon>Archaea</taxon>
        <taxon>Thermoproteota</taxon>
        <taxon>Thermoprotei</taxon>
        <taxon>Desulfurococcales</taxon>
        <taxon>Desulfurococcaceae</taxon>
        <taxon>Aeropyrum</taxon>
    </lineage>
</organism>
<accession>U3TF71</accession>
<keyword evidence="1" id="KW-0500">Molybdenum</keyword>
<dbReference type="InterPro" id="IPR000674">
    <property type="entry name" value="Ald_Oxase/Xan_DH_a/b"/>
</dbReference>
<feature type="domain" description="Aldehyde oxidase/xanthine dehydrogenase a/b hammerhead" evidence="3">
    <location>
        <begin position="15"/>
        <end position="124"/>
    </location>
</feature>
<reference evidence="4 5" key="1">
    <citation type="journal article" date="2013" name="Appl. Environ. Microbiol.">
        <title>Variation of the Virus-Related Elements within Syntenic Genomes of the Hyperthermophilic Archaeon Aeropyrum.</title>
        <authorList>
            <person name="Daifuku T."/>
            <person name="Yoshida T."/>
            <person name="Kitamura T."/>
            <person name="Kawaichi S."/>
            <person name="Inoue T."/>
            <person name="Nomura K."/>
            <person name="Yoshida Y."/>
            <person name="Kuno S."/>
            <person name="Sako Y."/>
        </authorList>
    </citation>
    <scope>NUCLEOTIDE SEQUENCE [LARGE SCALE GENOMIC DNA]</scope>
    <source>
        <strain evidence="4 5">SY1</strain>
    </source>
</reference>